<sequence length="174" mass="18676">MYFSMPDQFISMQSANVAVAFAMTQQTFQYFEELAKLNLQAAKATLAESEQAWQLATSGKTPVELFVHQAGNVKPVAEKVLSYNSHLFGIANSVQAEFLKLFEDRFAQSNAKMQTVVDDFARNAPAGSEVAVTVFKSAVSSAGAAYDAMRKATAQAIAMAQAGQSSASASTRVK</sequence>
<dbReference type="KEGG" id="bxb:DR64_4669"/>
<dbReference type="EMBL" id="CP000271">
    <property type="protein sequence ID" value="ABE33652.1"/>
    <property type="molecule type" value="Genomic_DNA"/>
</dbReference>
<dbReference type="AlphaFoldDB" id="Q13QI7"/>
<dbReference type="NCBIfam" id="TIGR01841">
    <property type="entry name" value="phasin"/>
    <property type="match status" value="1"/>
</dbReference>
<evidence type="ECO:0000313" key="3">
    <source>
        <dbReference type="Proteomes" id="UP000001817"/>
    </source>
</evidence>
<reference evidence="2 3" key="1">
    <citation type="journal article" date="2006" name="Proc. Natl. Acad. Sci. U.S.A.">
        <title>Burkholderia xenovorans LB400 harbors a multi-replicon, 9.73-Mbp genome shaped for versatility.</title>
        <authorList>
            <person name="Chain P.S."/>
            <person name="Denef V.J."/>
            <person name="Konstantinidis K.T."/>
            <person name="Vergez L.M."/>
            <person name="Agullo L."/>
            <person name="Reyes V.L."/>
            <person name="Hauser L."/>
            <person name="Cordova M."/>
            <person name="Gomez L."/>
            <person name="Gonzalez M."/>
            <person name="Land M."/>
            <person name="Lao V."/>
            <person name="Larimer F."/>
            <person name="LiPuma J.J."/>
            <person name="Mahenthiralingam E."/>
            <person name="Malfatti S.A."/>
            <person name="Marx C.J."/>
            <person name="Parnell J.J."/>
            <person name="Ramette A."/>
            <person name="Richardson P."/>
            <person name="Seeger M."/>
            <person name="Smith D."/>
            <person name="Spilker T."/>
            <person name="Sul W.J."/>
            <person name="Tsoi T.V."/>
            <person name="Ulrich L.E."/>
            <person name="Zhulin I.B."/>
            <person name="Tiedje J.M."/>
        </authorList>
    </citation>
    <scope>NUCLEOTIDE SEQUENCE [LARGE SCALE GENOMIC DNA]</scope>
    <source>
        <strain evidence="2 3">LB400</strain>
    </source>
</reference>
<gene>
    <name evidence="2" type="ORF">Bxe_B2336</name>
</gene>
<protein>
    <submittedName>
        <fullName evidence="2">Phasin</fullName>
    </submittedName>
</protein>
<name>Q13QI7_PARXL</name>
<dbReference type="Pfam" id="PF09361">
    <property type="entry name" value="Phasin_2"/>
    <property type="match status" value="1"/>
</dbReference>
<evidence type="ECO:0000259" key="1">
    <source>
        <dbReference type="Pfam" id="PF09361"/>
    </source>
</evidence>
<dbReference type="STRING" id="266265.Bxe_B2336"/>
<dbReference type="KEGG" id="bxe:Bxe_B2336"/>
<organism evidence="2 3">
    <name type="scientific">Paraburkholderia xenovorans (strain LB400)</name>
    <dbReference type="NCBI Taxonomy" id="266265"/>
    <lineage>
        <taxon>Bacteria</taxon>
        <taxon>Pseudomonadati</taxon>
        <taxon>Pseudomonadota</taxon>
        <taxon>Betaproteobacteria</taxon>
        <taxon>Burkholderiales</taxon>
        <taxon>Burkholderiaceae</taxon>
        <taxon>Paraburkholderia</taxon>
    </lineage>
</organism>
<dbReference type="OrthoDB" id="5298576at2"/>
<accession>Q13QI7</accession>
<evidence type="ECO:0000313" key="2">
    <source>
        <dbReference type="EMBL" id="ABE33652.1"/>
    </source>
</evidence>
<keyword evidence="3" id="KW-1185">Reference proteome</keyword>
<dbReference type="eggNOG" id="COG5490">
    <property type="taxonomic scope" value="Bacteria"/>
</dbReference>
<dbReference type="Proteomes" id="UP000001817">
    <property type="component" value="Chromosome 2"/>
</dbReference>
<dbReference type="InterPro" id="IPR010127">
    <property type="entry name" value="Phasin_subfam-1"/>
</dbReference>
<proteinExistence type="predicted"/>
<dbReference type="InterPro" id="IPR018968">
    <property type="entry name" value="Phasin"/>
</dbReference>
<feature type="domain" description="Phasin" evidence="1">
    <location>
        <begin position="7"/>
        <end position="106"/>
    </location>
</feature>